<feature type="modified residue" description="3-oxoalanine (Cys)" evidence="24">
    <location>
        <position position="82"/>
    </location>
</feature>
<evidence type="ECO:0000256" key="21">
    <source>
        <dbReference type="PIRSR" id="PIRSR635626-1"/>
    </source>
</evidence>
<dbReference type="GeneTree" id="ENSGT00940000157787"/>
<evidence type="ECO:0000256" key="2">
    <source>
        <dbReference type="ARBA" id="ARBA00004141"/>
    </source>
</evidence>
<keyword evidence="13 27" id="KW-1133">Transmembrane helix</keyword>
<evidence type="ECO:0000256" key="15">
    <source>
        <dbReference type="ARBA" id="ARBA00023157"/>
    </source>
</evidence>
<dbReference type="InterPro" id="IPR050738">
    <property type="entry name" value="Sulfatase"/>
</dbReference>
<dbReference type="InterPro" id="IPR035626">
    <property type="entry name" value="GALNS"/>
</dbReference>
<feature type="glycosylation site" description="N-linked (GlcNAc...) asparagine" evidence="23">
    <location>
        <position position="207"/>
    </location>
</feature>
<comment type="subunit">
    <text evidence="5">Homodimer.</text>
</comment>
<dbReference type="Proteomes" id="UP000261640">
    <property type="component" value="Unplaced"/>
</dbReference>
<dbReference type="Gene3D" id="3.40.720.10">
    <property type="entry name" value="Alkaline Phosphatase, subunit A"/>
    <property type="match status" value="1"/>
</dbReference>
<evidence type="ECO:0000256" key="24">
    <source>
        <dbReference type="PIRSR" id="PIRSR635626-4"/>
    </source>
</evidence>
<evidence type="ECO:0000256" key="6">
    <source>
        <dbReference type="ARBA" id="ARBA00012117"/>
    </source>
</evidence>
<keyword evidence="31" id="KW-1185">Reference proteome</keyword>
<dbReference type="GO" id="GO:0016020">
    <property type="term" value="C:membrane"/>
    <property type="evidence" value="ECO:0007669"/>
    <property type="project" value="UniProtKB-SubCell"/>
</dbReference>
<reference evidence="30" key="2">
    <citation type="submission" date="2025-09" db="UniProtKB">
        <authorList>
            <consortium name="Ensembl"/>
        </authorList>
    </citation>
    <scope>IDENTIFICATION</scope>
</reference>
<evidence type="ECO:0000256" key="3">
    <source>
        <dbReference type="ARBA" id="ARBA00004371"/>
    </source>
</evidence>
<feature type="binding site" evidence="22">
    <location>
        <position position="43"/>
    </location>
    <ligand>
        <name>Ca(2+)</name>
        <dbReference type="ChEBI" id="CHEBI:29108"/>
    </ligand>
</feature>
<proteinExistence type="inferred from homology"/>
<dbReference type="GO" id="GO:0004065">
    <property type="term" value="F:arylsulfatase activity"/>
    <property type="evidence" value="ECO:0007669"/>
    <property type="project" value="TreeGrafter"/>
</dbReference>
<dbReference type="FunFam" id="3.30.1120.10:FF:000004">
    <property type="entry name" value="Galactosamine (N-acetyl)-6-sulfatase"/>
    <property type="match status" value="1"/>
</dbReference>
<evidence type="ECO:0000256" key="8">
    <source>
        <dbReference type="ARBA" id="ARBA00022692"/>
    </source>
</evidence>
<feature type="transmembrane region" description="Helical" evidence="27">
    <location>
        <begin position="558"/>
        <end position="586"/>
    </location>
</feature>
<evidence type="ECO:0000256" key="28">
    <source>
        <dbReference type="SAM" id="SignalP"/>
    </source>
</evidence>
<evidence type="ECO:0000256" key="13">
    <source>
        <dbReference type="ARBA" id="ARBA00022989"/>
    </source>
</evidence>
<evidence type="ECO:0000256" key="16">
    <source>
        <dbReference type="ARBA" id="ARBA00023180"/>
    </source>
</evidence>
<dbReference type="PANTHER" id="PTHR42693">
    <property type="entry name" value="ARYLSULFATASE FAMILY MEMBER"/>
    <property type="match status" value="1"/>
</dbReference>
<evidence type="ECO:0000256" key="14">
    <source>
        <dbReference type="ARBA" id="ARBA00023136"/>
    </source>
</evidence>
<dbReference type="AlphaFoldDB" id="A0A7N8Y1B0"/>
<feature type="binding site" evidence="22">
    <location>
        <position position="42"/>
    </location>
    <ligand>
        <name>Ca(2+)</name>
        <dbReference type="ChEBI" id="CHEBI:29108"/>
    </ligand>
</feature>
<evidence type="ECO:0000256" key="26">
    <source>
        <dbReference type="SAM" id="MobiDB-lite"/>
    </source>
</evidence>
<protein>
    <recommendedName>
        <fullName evidence="7">N-acetylgalactosamine-6-sulfatase</fullName>
        <ecNumber evidence="6">3.1.6.4</ecNumber>
    </recommendedName>
    <alternativeName>
        <fullName evidence="20">Chondroitinsulfatase</fullName>
    </alternativeName>
    <alternativeName>
        <fullName evidence="18">Galactose-6-sulfate sulfatase</fullName>
    </alternativeName>
    <alternativeName>
        <fullName evidence="19">N-acetylgalactosamine-6-sulfate sulfatase</fullName>
    </alternativeName>
</protein>
<feature type="domain" description="MARVEL" evidence="29">
    <location>
        <begin position="631"/>
        <end position="750"/>
    </location>
</feature>
<dbReference type="GO" id="GO:0046872">
    <property type="term" value="F:metal ion binding"/>
    <property type="evidence" value="ECO:0007669"/>
    <property type="project" value="UniProtKB-KW"/>
</dbReference>
<comment type="similarity">
    <text evidence="4">Belongs to the sulfatase family.</text>
</comment>
<evidence type="ECO:0000256" key="22">
    <source>
        <dbReference type="PIRSR" id="PIRSR635626-2"/>
    </source>
</evidence>
<feature type="transmembrane region" description="Helical" evidence="27">
    <location>
        <begin position="491"/>
        <end position="511"/>
    </location>
</feature>
<feature type="binding site" evidence="22">
    <location>
        <position position="292"/>
    </location>
    <ligand>
        <name>Ca(2+)</name>
        <dbReference type="ChEBI" id="CHEBI:29108"/>
    </ligand>
</feature>
<feature type="transmembrane region" description="Helical" evidence="27">
    <location>
        <begin position="726"/>
        <end position="746"/>
    </location>
</feature>
<keyword evidence="16" id="KW-0325">Glycoprotein</keyword>
<feature type="binding site" description="via 3-oxoalanine" evidence="22">
    <location>
        <position position="82"/>
    </location>
    <ligand>
        <name>Ca(2+)</name>
        <dbReference type="ChEBI" id="CHEBI:29108"/>
    </ligand>
</feature>
<evidence type="ECO:0000256" key="27">
    <source>
        <dbReference type="SAM" id="Phobius"/>
    </source>
</evidence>
<evidence type="ECO:0000256" key="4">
    <source>
        <dbReference type="ARBA" id="ARBA00008779"/>
    </source>
</evidence>
<dbReference type="Pfam" id="PF01284">
    <property type="entry name" value="MARVEL"/>
    <property type="match status" value="1"/>
</dbReference>
<comment type="subcellular location">
    <subcellularLocation>
        <location evidence="3">Lysosome</location>
    </subcellularLocation>
    <subcellularLocation>
        <location evidence="2">Membrane</location>
        <topology evidence="2">Multi-pass membrane protein</topology>
    </subcellularLocation>
</comment>
<feature type="transmembrane region" description="Helical" evidence="27">
    <location>
        <begin position="692"/>
        <end position="714"/>
    </location>
</feature>
<keyword evidence="14 25" id="KW-0472">Membrane</keyword>
<dbReference type="EC" id="3.1.6.4" evidence="6"/>
<evidence type="ECO:0000313" key="30">
    <source>
        <dbReference type="Ensembl" id="ENSMAMP00000057893.1"/>
    </source>
</evidence>
<evidence type="ECO:0000256" key="19">
    <source>
        <dbReference type="ARBA" id="ARBA00032952"/>
    </source>
</evidence>
<feature type="transmembrane region" description="Helical" evidence="27">
    <location>
        <begin position="518"/>
        <end position="538"/>
    </location>
</feature>
<evidence type="ECO:0000256" key="12">
    <source>
        <dbReference type="ARBA" id="ARBA00022837"/>
    </source>
</evidence>
<dbReference type="PANTHER" id="PTHR42693:SF47">
    <property type="entry name" value="N-ACETYLGALACTOSAMINE-6-SULFATASE"/>
    <property type="match status" value="1"/>
</dbReference>
<dbReference type="Pfam" id="PF00884">
    <property type="entry name" value="Sulfatase"/>
    <property type="match status" value="1"/>
</dbReference>
<dbReference type="InParanoid" id="A0A7N8Y1B0"/>
<feature type="region of interest" description="Disordered" evidence="26">
    <location>
        <begin position="756"/>
        <end position="776"/>
    </location>
</feature>
<dbReference type="FunCoup" id="A0A7N8Y1B0">
    <property type="interactions" value="68"/>
</dbReference>
<evidence type="ECO:0000256" key="25">
    <source>
        <dbReference type="PROSITE-ProRule" id="PRU00581"/>
    </source>
</evidence>
<evidence type="ECO:0000259" key="29">
    <source>
        <dbReference type="PROSITE" id="PS51225"/>
    </source>
</evidence>
<dbReference type="PROSITE" id="PS51225">
    <property type="entry name" value="MARVEL"/>
    <property type="match status" value="1"/>
</dbReference>
<dbReference type="InterPro" id="IPR008253">
    <property type="entry name" value="Marvel"/>
</dbReference>
<evidence type="ECO:0000256" key="23">
    <source>
        <dbReference type="PIRSR" id="PIRSR635626-3"/>
    </source>
</evidence>
<feature type="binding site" evidence="22">
    <location>
        <position position="293"/>
    </location>
    <ligand>
        <name>Ca(2+)</name>
        <dbReference type="ChEBI" id="CHEBI:29108"/>
    </ligand>
</feature>
<keyword evidence="10 28" id="KW-0732">Signal</keyword>
<evidence type="ECO:0000256" key="5">
    <source>
        <dbReference type="ARBA" id="ARBA00011738"/>
    </source>
</evidence>
<sequence>MTGAQRVMSPLTLTLLSAITCCSLAEQSSNVSPPNIIIMLMDDMGWGDLGVFGQPSKETPNLDAMAAQGMLFPDFYTANPLCSPSRAALLTGRLPVRNGFYTTNAHARNAYTPQEIVGGISQDEILLPQMLKKKGYVSKIVGKWHLGHRPQYLPLENGFDEWFGAPNCHFGPYNNSNRPNIPMYNDSEMLGRYYEEFKIDKKTGESNLTQIYLLEGLDFINRQTEAQRPFFLYWAADATHAPVYASKRFLGKSQRGRYGDAVMELDYSVGQILSKLYSLGIENNTFVFFTSDNGAALISAPDEGGSNGPFLCGKQTTFEGGMREPAIAWWPGHIEEGTVSFQLANVMDLFTTSLALAGISPPDDRIMDGLDLTPVLLNRPHTLHNRPIFYYRGNELMAVRLGQYKAHYWTWSNSWMEFKNGINFCPGQEVPGVTTHTQKEHTLQPIIFHLGRDPGEKFPISVLTKEYLDVLSRISPVVEQHKNNLVPGLPQLNMCDVAVMGSLLVAFVCFAVGSRPKYITATVLEFLITLLLFLLYLFKLNKRVTFFFWPLVDVFNSIFAAVYFIVLSLVALTTYTVTGTLAGGYFRCSLRYLTSEESSNNFFSTMGDIEAPNSNRPRQTALLSVLPSKEFASSRKGMLLIAEVALSLVSFVCFAASTAAAFVTVPLLEFLAALFLLFAYSTKFNERFKGFLWPLMDFMRCVTASIIFFVISIISVSKYTDGSSKAAGVFGFVATIVFALDFYVIFNELAGFLKQGGESTDEPSRQQDEFSDSDSD</sequence>
<feature type="chain" id="PRO_5030571330" description="N-acetylgalactosamine-6-sulfatase" evidence="28">
    <location>
        <begin position="26"/>
        <end position="776"/>
    </location>
</feature>
<dbReference type="Pfam" id="PF14707">
    <property type="entry name" value="Sulfatase_C"/>
    <property type="match status" value="1"/>
</dbReference>
<keyword evidence="15" id="KW-1015">Disulfide bond</keyword>
<feature type="signal peptide" evidence="28">
    <location>
        <begin position="1"/>
        <end position="25"/>
    </location>
</feature>
<dbReference type="Gene3D" id="3.30.1120.10">
    <property type="match status" value="1"/>
</dbReference>
<keyword evidence="11" id="KW-0378">Hydrolase</keyword>
<dbReference type="CDD" id="cd16157">
    <property type="entry name" value="GALNS"/>
    <property type="match status" value="1"/>
</dbReference>
<feature type="transmembrane region" description="Helical" evidence="27">
    <location>
        <begin position="638"/>
        <end position="657"/>
    </location>
</feature>
<dbReference type="SUPFAM" id="SSF53649">
    <property type="entry name" value="Alkaline phosphatase-like"/>
    <property type="match status" value="1"/>
</dbReference>
<organism evidence="30 31">
    <name type="scientific">Mastacembelus armatus</name>
    <name type="common">zig-zag eel</name>
    <dbReference type="NCBI Taxonomy" id="205130"/>
    <lineage>
        <taxon>Eukaryota</taxon>
        <taxon>Metazoa</taxon>
        <taxon>Chordata</taxon>
        <taxon>Craniata</taxon>
        <taxon>Vertebrata</taxon>
        <taxon>Euteleostomi</taxon>
        <taxon>Actinopterygii</taxon>
        <taxon>Neopterygii</taxon>
        <taxon>Teleostei</taxon>
        <taxon>Neoteleostei</taxon>
        <taxon>Acanthomorphata</taxon>
        <taxon>Anabantaria</taxon>
        <taxon>Synbranchiformes</taxon>
        <taxon>Mastacembelidae</taxon>
        <taxon>Mastacembelus</taxon>
    </lineage>
</organism>
<evidence type="ECO:0000313" key="31">
    <source>
        <dbReference type="Proteomes" id="UP000261640"/>
    </source>
</evidence>
<evidence type="ECO:0000256" key="1">
    <source>
        <dbReference type="ARBA" id="ARBA00000027"/>
    </source>
</evidence>
<feature type="active site" evidence="21">
    <location>
        <position position="145"/>
    </location>
</feature>
<keyword evidence="17" id="KW-0458">Lysosome</keyword>
<keyword evidence="8 25" id="KW-0812">Transmembrane</keyword>
<evidence type="ECO:0000256" key="18">
    <source>
        <dbReference type="ARBA" id="ARBA00030478"/>
    </source>
</evidence>
<evidence type="ECO:0000256" key="11">
    <source>
        <dbReference type="ARBA" id="ARBA00022801"/>
    </source>
</evidence>
<dbReference type="GO" id="GO:0005764">
    <property type="term" value="C:lysosome"/>
    <property type="evidence" value="ECO:0007669"/>
    <property type="project" value="UniProtKB-SubCell"/>
</dbReference>
<dbReference type="FunFam" id="3.40.720.10:FF:000021">
    <property type="entry name" value="Galactosamine (N-acetyl)-6-sulfatase"/>
    <property type="match status" value="1"/>
</dbReference>
<name>A0A7N8Y1B0_9TELE</name>
<dbReference type="InterPro" id="IPR017850">
    <property type="entry name" value="Alkaline_phosphatase_core_sf"/>
</dbReference>
<dbReference type="Ensembl" id="ENSMAMT00000066654.1">
    <property type="protein sequence ID" value="ENSMAMP00000057893.1"/>
    <property type="gene ID" value="ENSMAMG00000002110.2"/>
</dbReference>
<dbReference type="InterPro" id="IPR000917">
    <property type="entry name" value="Sulfatase_N"/>
</dbReference>
<accession>A0A7N8Y1B0</accession>
<dbReference type="GO" id="GO:0043890">
    <property type="term" value="F:N-acetylgalactosamine-6-sulfatase activity"/>
    <property type="evidence" value="ECO:0007669"/>
    <property type="project" value="UniProtKB-EC"/>
</dbReference>
<keyword evidence="12 22" id="KW-0106">Calcium</keyword>
<evidence type="ECO:0000256" key="7">
    <source>
        <dbReference type="ARBA" id="ARBA00019527"/>
    </source>
</evidence>
<evidence type="ECO:0000256" key="17">
    <source>
        <dbReference type="ARBA" id="ARBA00023228"/>
    </source>
</evidence>
<evidence type="ECO:0000256" key="9">
    <source>
        <dbReference type="ARBA" id="ARBA00022723"/>
    </source>
</evidence>
<evidence type="ECO:0000256" key="10">
    <source>
        <dbReference type="ARBA" id="ARBA00022729"/>
    </source>
</evidence>
<keyword evidence="9 22" id="KW-0479">Metal-binding</keyword>
<dbReference type="PROSITE" id="PS00523">
    <property type="entry name" value="SULFATASE_1"/>
    <property type="match status" value="1"/>
</dbReference>
<comment type="cofactor">
    <cofactor evidence="22">
        <name>Ca(2+)</name>
        <dbReference type="ChEBI" id="CHEBI:29108"/>
    </cofactor>
    <text evidence="22">Binds 1 Ca(2+) ion per subunit.</text>
</comment>
<reference evidence="30" key="1">
    <citation type="submission" date="2025-08" db="UniProtKB">
        <authorList>
            <consortium name="Ensembl"/>
        </authorList>
    </citation>
    <scope>IDENTIFICATION</scope>
</reference>
<dbReference type="InterPro" id="IPR024607">
    <property type="entry name" value="Sulfatase_CS"/>
</dbReference>
<evidence type="ECO:0000256" key="20">
    <source>
        <dbReference type="ARBA" id="ARBA00033059"/>
    </source>
</evidence>
<dbReference type="PROSITE" id="PS00149">
    <property type="entry name" value="SULFATASE_2"/>
    <property type="match status" value="1"/>
</dbReference>
<comment type="catalytic activity">
    <reaction evidence="1">
        <text>Hydrolysis of the 6-sulfate groups of the N-acetyl-D-galactosamine 6-sulfate units of chondroitin sulfate and of the D-galactose 6-sulfate units of keratan sulfate.</text>
        <dbReference type="EC" id="3.1.6.4"/>
    </reaction>
</comment>
<feature type="active site" description="Nucleophile" evidence="21">
    <location>
        <position position="82"/>
    </location>
</feature>